<dbReference type="Pfam" id="PF00795">
    <property type="entry name" value="CN_hydrolase"/>
    <property type="match status" value="1"/>
</dbReference>
<feature type="domain" description="CN hydrolase" evidence="2">
    <location>
        <begin position="5"/>
        <end position="265"/>
    </location>
</feature>
<proteinExistence type="predicted"/>
<evidence type="ECO:0000313" key="3">
    <source>
        <dbReference type="EMBL" id="QDU81095.1"/>
    </source>
</evidence>
<dbReference type="EC" id="3.5.1.100" evidence="3"/>
<dbReference type="InterPro" id="IPR036526">
    <property type="entry name" value="C-N_Hydrolase_sf"/>
</dbReference>
<name>A0A518CPE3_9PLAN</name>
<dbReference type="KEGG" id="plon:Pla110_28320"/>
<dbReference type="EMBL" id="CP036281">
    <property type="protein sequence ID" value="QDU81095.1"/>
    <property type="molecule type" value="Genomic_DNA"/>
</dbReference>
<reference evidence="3 4" key="1">
    <citation type="submission" date="2019-02" db="EMBL/GenBank/DDBJ databases">
        <title>Deep-cultivation of Planctomycetes and their phenomic and genomic characterization uncovers novel biology.</title>
        <authorList>
            <person name="Wiegand S."/>
            <person name="Jogler M."/>
            <person name="Boedeker C."/>
            <person name="Pinto D."/>
            <person name="Vollmers J."/>
            <person name="Rivas-Marin E."/>
            <person name="Kohn T."/>
            <person name="Peeters S.H."/>
            <person name="Heuer A."/>
            <person name="Rast P."/>
            <person name="Oberbeckmann S."/>
            <person name="Bunk B."/>
            <person name="Jeske O."/>
            <person name="Meyerdierks A."/>
            <person name="Storesund J.E."/>
            <person name="Kallscheuer N."/>
            <person name="Luecker S."/>
            <person name="Lage O.M."/>
            <person name="Pohl T."/>
            <person name="Merkel B.J."/>
            <person name="Hornburger P."/>
            <person name="Mueller R.-W."/>
            <person name="Bruemmer F."/>
            <person name="Labrenz M."/>
            <person name="Spormann A.M."/>
            <person name="Op den Camp H."/>
            <person name="Overmann J."/>
            <person name="Amann R."/>
            <person name="Jetten M.S.M."/>
            <person name="Mascher T."/>
            <person name="Medema M.H."/>
            <person name="Devos D.P."/>
            <person name="Kaster A.-K."/>
            <person name="Ovreas L."/>
            <person name="Rohde M."/>
            <person name="Galperin M.Y."/>
            <person name="Jogler C."/>
        </authorList>
    </citation>
    <scope>NUCLEOTIDE SEQUENCE [LARGE SCALE GENOMIC DNA]</scope>
    <source>
        <strain evidence="3 4">Pla110</strain>
    </source>
</reference>
<dbReference type="PANTHER" id="PTHR43674:SF16">
    <property type="entry name" value="CARBON-NITROGEN FAMILY, PUTATIVE (AFU_ORTHOLOGUE AFUA_5G02350)-RELATED"/>
    <property type="match status" value="1"/>
</dbReference>
<keyword evidence="1 3" id="KW-0378">Hydrolase</keyword>
<organism evidence="3 4">
    <name type="scientific">Polystyrenella longa</name>
    <dbReference type="NCBI Taxonomy" id="2528007"/>
    <lineage>
        <taxon>Bacteria</taxon>
        <taxon>Pseudomonadati</taxon>
        <taxon>Planctomycetota</taxon>
        <taxon>Planctomycetia</taxon>
        <taxon>Planctomycetales</taxon>
        <taxon>Planctomycetaceae</taxon>
        <taxon>Polystyrenella</taxon>
    </lineage>
</organism>
<dbReference type="GO" id="GO:0016811">
    <property type="term" value="F:hydrolase activity, acting on carbon-nitrogen (but not peptide) bonds, in linear amides"/>
    <property type="evidence" value="ECO:0007669"/>
    <property type="project" value="TreeGrafter"/>
</dbReference>
<protein>
    <submittedName>
        <fullName evidence="3">(R)-stereoselective amidase</fullName>
        <ecNumber evidence="3">3.5.1.100</ecNumber>
    </submittedName>
</protein>
<dbReference type="OrthoDB" id="2826359at2"/>
<dbReference type="InterPro" id="IPR003010">
    <property type="entry name" value="C-N_Hydrolase"/>
</dbReference>
<dbReference type="CDD" id="cd07197">
    <property type="entry name" value="nitrilase"/>
    <property type="match status" value="1"/>
</dbReference>
<keyword evidence="4" id="KW-1185">Reference proteome</keyword>
<dbReference type="Gene3D" id="3.60.110.10">
    <property type="entry name" value="Carbon-nitrogen hydrolase"/>
    <property type="match status" value="1"/>
</dbReference>
<accession>A0A518CPE3</accession>
<dbReference type="RefSeq" id="WP_144996311.1">
    <property type="nucleotide sequence ID" value="NZ_CP036281.1"/>
</dbReference>
<gene>
    <name evidence="3" type="primary">ramA_2</name>
    <name evidence="3" type="ORF">Pla110_28320</name>
</gene>
<evidence type="ECO:0000256" key="1">
    <source>
        <dbReference type="ARBA" id="ARBA00022801"/>
    </source>
</evidence>
<dbReference type="PROSITE" id="PS50263">
    <property type="entry name" value="CN_HYDROLASE"/>
    <property type="match status" value="1"/>
</dbReference>
<evidence type="ECO:0000259" key="2">
    <source>
        <dbReference type="PROSITE" id="PS50263"/>
    </source>
</evidence>
<dbReference type="PANTHER" id="PTHR43674">
    <property type="entry name" value="NITRILASE C965.09-RELATED"/>
    <property type="match status" value="1"/>
</dbReference>
<dbReference type="Proteomes" id="UP000317178">
    <property type="component" value="Chromosome"/>
</dbReference>
<dbReference type="SUPFAM" id="SSF56317">
    <property type="entry name" value="Carbon-nitrogen hydrolase"/>
    <property type="match status" value="1"/>
</dbReference>
<sequence>MREQVQVAAVAVDTKPNDYQGNLERIDRWLKQTKQAGAELVLFQELSLTGFIPNHPTGDHEAWLRQALSIARQSAISVPGPAVHQLVDMAKTHDLWFSVGLLEDAGNLMFNSQILVGPDGLCGKWRKMHIPMFETPFYNGGEGPTVVQTELGRIGCNICFDTLLPESTRLLAVQNVEIVLFPFAADPPPRTPAGWEAWASTALAARCAENGVFGVACNYVGEVTCAGVSQNFPGGGLIVGPRGEKLATWTQPGDEPGLLSYKLQRDDLIQARAEPEYLFRFRRPELYGPLSE</sequence>
<dbReference type="InterPro" id="IPR050345">
    <property type="entry name" value="Aliph_Amidase/BUP"/>
</dbReference>
<dbReference type="AlphaFoldDB" id="A0A518CPE3"/>
<evidence type="ECO:0000313" key="4">
    <source>
        <dbReference type="Proteomes" id="UP000317178"/>
    </source>
</evidence>